<name>A0A8K0HSQ1_COCNU</name>
<sequence length="183" mass="21079">MYINFLLFLSAPIGGDHKNLRILSINFSERHLDKPNVMDMIHSLGGIIRFIKNWVTTSGSTHPTCERIFSESFGKSLDKVDGLLSFTMYVKELPIDIFFAHARHLQKLRSLYLRGGRFQQQQLPDSAQFPPNLTKLILRESELAQDPMPVLEKLPNLRLLQPFFAYVVVFCWWPSSTPTLDIT</sequence>
<dbReference type="AlphaFoldDB" id="A0A8K0HSQ1"/>
<organism evidence="1 2">
    <name type="scientific">Cocos nucifera</name>
    <name type="common">Coconut palm</name>
    <dbReference type="NCBI Taxonomy" id="13894"/>
    <lineage>
        <taxon>Eukaryota</taxon>
        <taxon>Viridiplantae</taxon>
        <taxon>Streptophyta</taxon>
        <taxon>Embryophyta</taxon>
        <taxon>Tracheophyta</taxon>
        <taxon>Spermatophyta</taxon>
        <taxon>Magnoliopsida</taxon>
        <taxon>Liliopsida</taxon>
        <taxon>Arecaceae</taxon>
        <taxon>Arecoideae</taxon>
        <taxon>Cocoseae</taxon>
        <taxon>Attaleinae</taxon>
        <taxon>Cocos</taxon>
    </lineage>
</organism>
<dbReference type="Gene3D" id="3.80.10.10">
    <property type="entry name" value="Ribonuclease Inhibitor"/>
    <property type="match status" value="1"/>
</dbReference>
<protein>
    <submittedName>
        <fullName evidence="1">Putative disease resistance RPP8-like protein 3</fullName>
    </submittedName>
</protein>
<dbReference type="OrthoDB" id="664281at2759"/>
<comment type="caution">
    <text evidence="1">The sequence shown here is derived from an EMBL/GenBank/DDBJ whole genome shotgun (WGS) entry which is preliminary data.</text>
</comment>
<evidence type="ECO:0000313" key="1">
    <source>
        <dbReference type="EMBL" id="KAG1326116.1"/>
    </source>
</evidence>
<accession>A0A8K0HSQ1</accession>
<reference evidence="1" key="1">
    <citation type="journal article" date="2017" name="Gigascience">
        <title>The genome draft of coconut (Cocos nucifera).</title>
        <authorList>
            <person name="Xiao Y."/>
            <person name="Xu P."/>
            <person name="Fan H."/>
            <person name="Baudouin L."/>
            <person name="Xia W."/>
            <person name="Bocs S."/>
            <person name="Xu J."/>
            <person name="Li Q."/>
            <person name="Guo A."/>
            <person name="Zhou L."/>
            <person name="Li J."/>
            <person name="Wu Y."/>
            <person name="Ma Z."/>
            <person name="Armero A."/>
            <person name="Issali A.E."/>
            <person name="Liu N."/>
            <person name="Peng M."/>
            <person name="Yang Y."/>
        </authorList>
    </citation>
    <scope>NUCLEOTIDE SEQUENCE</scope>
    <source>
        <tissue evidence="1">Spear leaf of Hainan Tall coconut</tissue>
    </source>
</reference>
<dbReference type="EMBL" id="CM017872">
    <property type="protein sequence ID" value="KAG1326116.1"/>
    <property type="molecule type" value="Genomic_DNA"/>
</dbReference>
<keyword evidence="2" id="KW-1185">Reference proteome</keyword>
<evidence type="ECO:0000313" key="2">
    <source>
        <dbReference type="Proteomes" id="UP000797356"/>
    </source>
</evidence>
<gene>
    <name evidence="1" type="ORF">COCNU_01G000500</name>
</gene>
<proteinExistence type="predicted"/>
<dbReference type="InterPro" id="IPR032675">
    <property type="entry name" value="LRR_dom_sf"/>
</dbReference>
<dbReference type="Proteomes" id="UP000797356">
    <property type="component" value="Chromosome 1"/>
</dbReference>
<reference evidence="1" key="2">
    <citation type="submission" date="2019-07" db="EMBL/GenBank/DDBJ databases">
        <authorList>
            <person name="Yang Y."/>
            <person name="Bocs S."/>
            <person name="Baudouin L."/>
        </authorList>
    </citation>
    <scope>NUCLEOTIDE SEQUENCE</scope>
    <source>
        <tissue evidence="1">Spear leaf of Hainan Tall coconut</tissue>
    </source>
</reference>
<dbReference type="SUPFAM" id="SSF52058">
    <property type="entry name" value="L domain-like"/>
    <property type="match status" value="1"/>
</dbReference>